<dbReference type="KEGG" id="cagg:HYG79_04200"/>
<gene>
    <name evidence="1" type="ORF">HYG79_04200</name>
</gene>
<dbReference type="AlphaFoldDB" id="A0A7H9AM93"/>
<proteinExistence type="predicted"/>
<keyword evidence="2" id="KW-1185">Reference proteome</keyword>
<dbReference type="Proteomes" id="UP000509302">
    <property type="component" value="Chromosome"/>
</dbReference>
<evidence type="ECO:0000313" key="1">
    <source>
        <dbReference type="EMBL" id="QLG44580.1"/>
    </source>
</evidence>
<dbReference type="EMBL" id="CP058595">
    <property type="protein sequence ID" value="QLG44580.1"/>
    <property type="molecule type" value="Genomic_DNA"/>
</dbReference>
<accession>A0A7H9AM93</accession>
<name>A0A7H9AM93_9FLAO</name>
<protein>
    <submittedName>
        <fullName evidence="1">Uncharacterized protein</fullName>
    </submittedName>
</protein>
<evidence type="ECO:0000313" key="2">
    <source>
        <dbReference type="Proteomes" id="UP000509302"/>
    </source>
</evidence>
<reference evidence="1 2" key="1">
    <citation type="journal article" date="2006" name="Int. J. Syst. Evol. Microbiol.">
        <title>Costertonia aggregata gen. nov., sp. nov., a mesophilic marine bacterium of the family Flavobacteriaceae, isolated from a mature biofilm.</title>
        <authorList>
            <person name="Kwon K.K."/>
            <person name="Lee Y.K."/>
            <person name="Lee H.K."/>
        </authorList>
    </citation>
    <scope>NUCLEOTIDE SEQUENCE [LARGE SCALE GENOMIC DNA]</scope>
    <source>
        <strain evidence="1 2">KCCM 42265</strain>
    </source>
</reference>
<dbReference type="RefSeq" id="WP_179240914.1">
    <property type="nucleotide sequence ID" value="NZ_CP058595.1"/>
</dbReference>
<organism evidence="1 2">
    <name type="scientific">Costertonia aggregata</name>
    <dbReference type="NCBI Taxonomy" id="343403"/>
    <lineage>
        <taxon>Bacteria</taxon>
        <taxon>Pseudomonadati</taxon>
        <taxon>Bacteroidota</taxon>
        <taxon>Flavobacteriia</taxon>
        <taxon>Flavobacteriales</taxon>
        <taxon>Flavobacteriaceae</taxon>
        <taxon>Costertonia</taxon>
    </lineage>
</organism>
<sequence length="99" mass="11357">MFLYSKYNSGYNSGYIGPTFNAGGSVVSGSGYNFYTLYLRKNEKPVAVHIGSTQLFSKNFKKATAEFFVDCPKLVEKIENRVFKKDVHKEVRFYNTRCN</sequence>